<keyword evidence="1" id="KW-0812">Transmembrane</keyword>
<comment type="caution">
    <text evidence="2">The sequence shown here is derived from an EMBL/GenBank/DDBJ whole genome shotgun (WGS) entry which is preliminary data.</text>
</comment>
<keyword evidence="1" id="KW-0472">Membrane</keyword>
<dbReference type="AlphaFoldDB" id="A0A4C1VX50"/>
<dbReference type="Proteomes" id="UP000299102">
    <property type="component" value="Unassembled WGS sequence"/>
</dbReference>
<feature type="transmembrane region" description="Helical" evidence="1">
    <location>
        <begin position="20"/>
        <end position="43"/>
    </location>
</feature>
<keyword evidence="3" id="KW-1185">Reference proteome</keyword>
<gene>
    <name evidence="2" type="ORF">EVAR_34289_1</name>
</gene>
<organism evidence="2 3">
    <name type="scientific">Eumeta variegata</name>
    <name type="common">Bagworm moth</name>
    <name type="synonym">Eumeta japonica</name>
    <dbReference type="NCBI Taxonomy" id="151549"/>
    <lineage>
        <taxon>Eukaryota</taxon>
        <taxon>Metazoa</taxon>
        <taxon>Ecdysozoa</taxon>
        <taxon>Arthropoda</taxon>
        <taxon>Hexapoda</taxon>
        <taxon>Insecta</taxon>
        <taxon>Pterygota</taxon>
        <taxon>Neoptera</taxon>
        <taxon>Endopterygota</taxon>
        <taxon>Lepidoptera</taxon>
        <taxon>Glossata</taxon>
        <taxon>Ditrysia</taxon>
        <taxon>Tineoidea</taxon>
        <taxon>Psychidae</taxon>
        <taxon>Oiketicinae</taxon>
        <taxon>Eumeta</taxon>
    </lineage>
</organism>
<evidence type="ECO:0000256" key="1">
    <source>
        <dbReference type="SAM" id="Phobius"/>
    </source>
</evidence>
<name>A0A4C1VX50_EUMVA</name>
<evidence type="ECO:0000313" key="3">
    <source>
        <dbReference type="Proteomes" id="UP000299102"/>
    </source>
</evidence>
<protein>
    <submittedName>
        <fullName evidence="2">Uncharacterized protein</fullName>
    </submittedName>
</protein>
<proteinExistence type="predicted"/>
<accession>A0A4C1VX50</accession>
<dbReference type="EMBL" id="BGZK01000434">
    <property type="protein sequence ID" value="GBP43373.1"/>
    <property type="molecule type" value="Genomic_DNA"/>
</dbReference>
<reference evidence="2 3" key="1">
    <citation type="journal article" date="2019" name="Commun. Biol.">
        <title>The bagworm genome reveals a unique fibroin gene that provides high tensile strength.</title>
        <authorList>
            <person name="Kono N."/>
            <person name="Nakamura H."/>
            <person name="Ohtoshi R."/>
            <person name="Tomita M."/>
            <person name="Numata K."/>
            <person name="Arakawa K."/>
        </authorList>
    </citation>
    <scope>NUCLEOTIDE SEQUENCE [LARGE SCALE GENOMIC DNA]</scope>
</reference>
<sequence length="69" mass="7687">METAISGLSARCAIAPVEQVYFLLQSVWTITWLYLIDFLYITAPIHPPEVIRLQVITATHAKSEQAASV</sequence>
<keyword evidence="1" id="KW-1133">Transmembrane helix</keyword>
<evidence type="ECO:0000313" key="2">
    <source>
        <dbReference type="EMBL" id="GBP43373.1"/>
    </source>
</evidence>